<dbReference type="OrthoDB" id="4748970at2759"/>
<feature type="region of interest" description="Disordered" evidence="11">
    <location>
        <begin position="370"/>
        <end position="389"/>
    </location>
</feature>
<keyword evidence="5" id="KW-0863">Zinc-finger</keyword>
<feature type="compositionally biased region" description="Basic and acidic residues" evidence="11">
    <location>
        <begin position="182"/>
        <end position="191"/>
    </location>
</feature>
<evidence type="ECO:0000256" key="9">
    <source>
        <dbReference type="ARBA" id="ARBA00023163"/>
    </source>
</evidence>
<evidence type="ECO:0000256" key="7">
    <source>
        <dbReference type="ARBA" id="ARBA00023015"/>
    </source>
</evidence>
<dbReference type="AlphaFoldDB" id="A0A7R8ZLB5"/>
<dbReference type="EMBL" id="OB660222">
    <property type="protein sequence ID" value="CAD7223563.1"/>
    <property type="molecule type" value="Genomic_DNA"/>
</dbReference>
<feature type="compositionally biased region" description="Acidic residues" evidence="11">
    <location>
        <begin position="155"/>
        <end position="166"/>
    </location>
</feature>
<comment type="subcellular location">
    <subcellularLocation>
        <location evidence="1">Nucleus</location>
    </subcellularLocation>
</comment>
<evidence type="ECO:0000313" key="12">
    <source>
        <dbReference type="EMBL" id="CAD7223563.1"/>
    </source>
</evidence>
<keyword evidence="6" id="KW-0862">Zinc</keyword>
<dbReference type="Gene3D" id="3.30.160.60">
    <property type="entry name" value="Classic Zinc Finger"/>
    <property type="match status" value="3"/>
</dbReference>
<evidence type="ECO:0000256" key="6">
    <source>
        <dbReference type="ARBA" id="ARBA00022833"/>
    </source>
</evidence>
<feature type="region of interest" description="Disordered" evidence="11">
    <location>
        <begin position="224"/>
        <end position="310"/>
    </location>
</feature>
<evidence type="ECO:0000256" key="1">
    <source>
        <dbReference type="ARBA" id="ARBA00004123"/>
    </source>
</evidence>
<evidence type="ECO:0000256" key="3">
    <source>
        <dbReference type="ARBA" id="ARBA00022723"/>
    </source>
</evidence>
<feature type="compositionally biased region" description="Low complexity" evidence="11">
    <location>
        <begin position="136"/>
        <end position="149"/>
    </location>
</feature>
<feature type="compositionally biased region" description="Polar residues" evidence="11">
    <location>
        <begin position="79"/>
        <end position="88"/>
    </location>
</feature>
<dbReference type="InterPro" id="IPR036236">
    <property type="entry name" value="Znf_C2H2_sf"/>
</dbReference>
<dbReference type="GO" id="GO:0000978">
    <property type="term" value="F:RNA polymerase II cis-regulatory region sequence-specific DNA binding"/>
    <property type="evidence" value="ECO:0007669"/>
    <property type="project" value="TreeGrafter"/>
</dbReference>
<dbReference type="GO" id="GO:0008270">
    <property type="term" value="F:zinc ion binding"/>
    <property type="evidence" value="ECO:0007669"/>
    <property type="project" value="UniProtKB-KW"/>
</dbReference>
<sequence length="474" mass="51593">MTAATSSAFAPPHLLHQPRPPRLWKPFEILPPSPPSSSEGSLPPPPPHSSSSWPPASSDPPPDRGGDAEQTEPVDLSLSPKNVPSKSPSFELAGSSSSRGSPTSSSSVSPLPLPSCLPPASCHHSGGGSRRKSRNPQHVVQVPHSPVVSDRLLEAEDGTMDSENESSIDHANDELNNNTLDCDIKSDLKKDSPGSIFKPKLAWAERENAALADTGPLSTTTMTISIKRSRSPSSLPTYKSSGSLSAGGGVEIISLTRRPPFPLSPSSSPLPFSHQNPHHLPYNSSPPPMDHDSTRFPPYVTSRPDRDHHPALDTKAALMSLLQQSRDFNSCRRGSNLPEGRGSGSNIHSPLGSYHSASTVIPEYLSAEKSRLHSAGSPPHSSDSQGKRRKIHKCDFMGCDKIYTKSSHLKAHKRTHTGEKPYECSWEGCTWKFARSDELTRHFRKHTGQKPFSCQLCQRSFSRSDHLSLHMRRH</sequence>
<dbReference type="InterPro" id="IPR013087">
    <property type="entry name" value="Znf_C2H2_type"/>
</dbReference>
<keyword evidence="9" id="KW-0804">Transcription</keyword>
<feature type="compositionally biased region" description="Pro residues" evidence="11">
    <location>
        <begin position="18"/>
        <end position="35"/>
    </location>
</feature>
<protein>
    <submittedName>
        <fullName evidence="12">Uncharacterized protein</fullName>
    </submittedName>
</protein>
<dbReference type="PANTHER" id="PTHR23235">
    <property type="entry name" value="KRUEPPEL-LIKE TRANSCRIPTION FACTOR"/>
    <property type="match status" value="1"/>
</dbReference>
<dbReference type="Pfam" id="PF00096">
    <property type="entry name" value="zf-C2H2"/>
    <property type="match status" value="3"/>
</dbReference>
<keyword evidence="8" id="KW-0238">DNA-binding</keyword>
<feature type="region of interest" description="Disordered" evidence="11">
    <location>
        <begin position="332"/>
        <end position="353"/>
    </location>
</feature>
<dbReference type="FunFam" id="3.30.160.60:FF:001480">
    <property type="entry name" value="Si:cabz01071911.3"/>
    <property type="match status" value="1"/>
</dbReference>
<keyword evidence="10" id="KW-0539">Nucleus</keyword>
<feature type="compositionally biased region" description="Low complexity" evidence="11">
    <location>
        <begin position="264"/>
        <end position="273"/>
    </location>
</feature>
<evidence type="ECO:0000256" key="8">
    <source>
        <dbReference type="ARBA" id="ARBA00023125"/>
    </source>
</evidence>
<name>A0A7R8ZLB5_9CRUS</name>
<feature type="compositionally biased region" description="Low complexity" evidence="11">
    <location>
        <begin position="95"/>
        <end position="110"/>
    </location>
</feature>
<dbReference type="PROSITE" id="PS00028">
    <property type="entry name" value="ZINC_FINGER_C2H2_1"/>
    <property type="match status" value="3"/>
</dbReference>
<feature type="region of interest" description="Disordered" evidence="11">
    <location>
        <begin position="1"/>
        <end position="191"/>
    </location>
</feature>
<dbReference type="GO" id="GO:0005634">
    <property type="term" value="C:nucleus"/>
    <property type="evidence" value="ECO:0007669"/>
    <property type="project" value="UniProtKB-SubCell"/>
</dbReference>
<keyword evidence="3" id="KW-0479">Metal-binding</keyword>
<dbReference type="PANTHER" id="PTHR23235:SF48">
    <property type="entry name" value="KRUEPPEL-LIKE FACTOR 3"/>
    <property type="match status" value="1"/>
</dbReference>
<evidence type="ECO:0000256" key="10">
    <source>
        <dbReference type="ARBA" id="ARBA00023242"/>
    </source>
</evidence>
<evidence type="ECO:0000256" key="11">
    <source>
        <dbReference type="SAM" id="MobiDB-lite"/>
    </source>
</evidence>
<dbReference type="FunFam" id="3.30.160.60:FF:000021">
    <property type="entry name" value="Basic krueppel-like factor 3"/>
    <property type="match status" value="1"/>
</dbReference>
<accession>A0A7R8ZLB5</accession>
<proteinExistence type="inferred from homology"/>
<evidence type="ECO:0000256" key="4">
    <source>
        <dbReference type="ARBA" id="ARBA00022737"/>
    </source>
</evidence>
<dbReference type="PROSITE" id="PS50157">
    <property type="entry name" value="ZINC_FINGER_C2H2_2"/>
    <property type="match status" value="3"/>
</dbReference>
<dbReference type="SUPFAM" id="SSF57667">
    <property type="entry name" value="beta-beta-alpha zinc fingers"/>
    <property type="match status" value="2"/>
</dbReference>
<reference evidence="12" key="1">
    <citation type="submission" date="2020-11" db="EMBL/GenBank/DDBJ databases">
        <authorList>
            <person name="Tran Van P."/>
        </authorList>
    </citation>
    <scope>NUCLEOTIDE SEQUENCE</scope>
</reference>
<dbReference type="FunFam" id="3.30.160.60:FF:000018">
    <property type="entry name" value="Krueppel-like factor 15"/>
    <property type="match status" value="1"/>
</dbReference>
<gene>
    <name evidence="12" type="ORF">CTOB1V02_LOCUS1545</name>
</gene>
<evidence type="ECO:0000256" key="5">
    <source>
        <dbReference type="ARBA" id="ARBA00022771"/>
    </source>
</evidence>
<comment type="similarity">
    <text evidence="2">Belongs to the krueppel C2H2-type zinc-finger protein family.</text>
</comment>
<dbReference type="GO" id="GO:0000981">
    <property type="term" value="F:DNA-binding transcription factor activity, RNA polymerase II-specific"/>
    <property type="evidence" value="ECO:0007669"/>
    <property type="project" value="TreeGrafter"/>
</dbReference>
<keyword evidence="7" id="KW-0805">Transcription regulation</keyword>
<evidence type="ECO:0000256" key="2">
    <source>
        <dbReference type="ARBA" id="ARBA00006991"/>
    </source>
</evidence>
<keyword evidence="4" id="KW-0677">Repeat</keyword>
<dbReference type="SMART" id="SM00355">
    <property type="entry name" value="ZnF_C2H2"/>
    <property type="match status" value="3"/>
</dbReference>
<organism evidence="12">
    <name type="scientific">Cyprideis torosa</name>
    <dbReference type="NCBI Taxonomy" id="163714"/>
    <lineage>
        <taxon>Eukaryota</taxon>
        <taxon>Metazoa</taxon>
        <taxon>Ecdysozoa</taxon>
        <taxon>Arthropoda</taxon>
        <taxon>Crustacea</taxon>
        <taxon>Oligostraca</taxon>
        <taxon>Ostracoda</taxon>
        <taxon>Podocopa</taxon>
        <taxon>Podocopida</taxon>
        <taxon>Cytherocopina</taxon>
        <taxon>Cytheroidea</taxon>
        <taxon>Cytherideidae</taxon>
        <taxon>Cyprideis</taxon>
    </lineage>
</organism>
<feature type="compositionally biased region" description="Polar residues" evidence="11">
    <location>
        <begin position="224"/>
        <end position="244"/>
    </location>
</feature>